<dbReference type="SUPFAM" id="SSF47370">
    <property type="entry name" value="Bromodomain"/>
    <property type="match status" value="1"/>
</dbReference>
<feature type="compositionally biased region" description="Polar residues" evidence="3">
    <location>
        <begin position="428"/>
        <end position="448"/>
    </location>
</feature>
<evidence type="ECO:0000256" key="1">
    <source>
        <dbReference type="ARBA" id="ARBA00023117"/>
    </source>
</evidence>
<evidence type="ECO:0000313" key="6">
    <source>
        <dbReference type="Proteomes" id="UP000187203"/>
    </source>
</evidence>
<dbReference type="PANTHER" id="PTHR47809">
    <property type="entry name" value="DNA-BINDING BROMODOMAIN-CONTAINING PROTEIN"/>
    <property type="match status" value="1"/>
</dbReference>
<evidence type="ECO:0000259" key="4">
    <source>
        <dbReference type="PROSITE" id="PS50014"/>
    </source>
</evidence>
<reference evidence="6" key="1">
    <citation type="submission" date="2013-09" db="EMBL/GenBank/DDBJ databases">
        <title>Corchorus olitorius genome sequencing.</title>
        <authorList>
            <person name="Alam M."/>
            <person name="Haque M.S."/>
            <person name="Islam M.S."/>
            <person name="Emdad E.M."/>
            <person name="Islam M.M."/>
            <person name="Ahmed B."/>
            <person name="Halim A."/>
            <person name="Hossen Q.M.M."/>
            <person name="Hossain M.Z."/>
            <person name="Ahmed R."/>
            <person name="Khan M.M."/>
            <person name="Islam R."/>
            <person name="Rashid M.M."/>
            <person name="Khan S.A."/>
            <person name="Rahman M.S."/>
            <person name="Alam M."/>
            <person name="Yahiya A.S."/>
            <person name="Khan M.S."/>
            <person name="Azam M.S."/>
            <person name="Haque T."/>
            <person name="Lashkar M.Z.H."/>
            <person name="Akhand A.I."/>
            <person name="Morshed G."/>
            <person name="Roy S."/>
            <person name="Uddin K.S."/>
            <person name="Rabeya T."/>
            <person name="Hossain A.S."/>
            <person name="Chowdhury A."/>
            <person name="Snigdha A.R."/>
            <person name="Mortoza M.S."/>
            <person name="Matin S.A."/>
            <person name="Hoque S.M.E."/>
            <person name="Islam M.K."/>
            <person name="Roy D.K."/>
            <person name="Haider R."/>
            <person name="Moosa M.M."/>
            <person name="Elias S.M."/>
            <person name="Hasan A.M."/>
            <person name="Jahan S."/>
            <person name="Shafiuddin M."/>
            <person name="Mahmood N."/>
            <person name="Shommy N.S."/>
        </authorList>
    </citation>
    <scope>NUCLEOTIDE SEQUENCE [LARGE SCALE GENOMIC DNA]</scope>
    <source>
        <strain evidence="6">cv. O-4</strain>
    </source>
</reference>
<dbReference type="Pfam" id="PF03004">
    <property type="entry name" value="Transposase_24"/>
    <property type="match status" value="1"/>
</dbReference>
<feature type="compositionally biased region" description="Basic and acidic residues" evidence="3">
    <location>
        <begin position="85"/>
        <end position="100"/>
    </location>
</feature>
<dbReference type="SMART" id="SM00297">
    <property type="entry name" value="BROMO"/>
    <property type="match status" value="1"/>
</dbReference>
<dbReference type="PANTHER" id="PTHR47809:SF2">
    <property type="entry name" value="DNA-BINDING BROMODOMAIN-CONTAINING PROTEIN"/>
    <property type="match status" value="1"/>
</dbReference>
<organism evidence="5 6">
    <name type="scientific">Corchorus olitorius</name>
    <dbReference type="NCBI Taxonomy" id="93759"/>
    <lineage>
        <taxon>Eukaryota</taxon>
        <taxon>Viridiplantae</taxon>
        <taxon>Streptophyta</taxon>
        <taxon>Embryophyta</taxon>
        <taxon>Tracheophyta</taxon>
        <taxon>Spermatophyta</taxon>
        <taxon>Magnoliopsida</taxon>
        <taxon>eudicotyledons</taxon>
        <taxon>Gunneridae</taxon>
        <taxon>Pentapetalae</taxon>
        <taxon>rosids</taxon>
        <taxon>malvids</taxon>
        <taxon>Malvales</taxon>
        <taxon>Malvaceae</taxon>
        <taxon>Grewioideae</taxon>
        <taxon>Apeibeae</taxon>
        <taxon>Corchorus</taxon>
    </lineage>
</organism>
<dbReference type="AlphaFoldDB" id="A0A1R3HGP9"/>
<feature type="compositionally biased region" description="Basic residues" evidence="3">
    <location>
        <begin position="1"/>
        <end position="19"/>
    </location>
</feature>
<dbReference type="PRINTS" id="PR00503">
    <property type="entry name" value="BROMODOMAIN"/>
</dbReference>
<feature type="region of interest" description="Disordered" evidence="3">
    <location>
        <begin position="294"/>
        <end position="330"/>
    </location>
</feature>
<evidence type="ECO:0000256" key="3">
    <source>
        <dbReference type="SAM" id="MobiDB-lite"/>
    </source>
</evidence>
<dbReference type="InterPro" id="IPR036427">
    <property type="entry name" value="Bromodomain-like_sf"/>
</dbReference>
<accession>A0A1R3HGP9</accession>
<keyword evidence="1 2" id="KW-0103">Bromodomain</keyword>
<feature type="domain" description="Bromo" evidence="4">
    <location>
        <begin position="156"/>
        <end position="228"/>
    </location>
</feature>
<keyword evidence="6" id="KW-1185">Reference proteome</keyword>
<dbReference type="OrthoDB" id="1913335at2759"/>
<evidence type="ECO:0000313" key="5">
    <source>
        <dbReference type="EMBL" id="OMO69484.1"/>
    </source>
</evidence>
<dbReference type="PROSITE" id="PS50014">
    <property type="entry name" value="BROMODOMAIN_2"/>
    <property type="match status" value="1"/>
</dbReference>
<dbReference type="InterPro" id="IPR004252">
    <property type="entry name" value="Probable_transposase_24"/>
</dbReference>
<evidence type="ECO:0000256" key="2">
    <source>
        <dbReference type="PROSITE-ProRule" id="PRU00035"/>
    </source>
</evidence>
<dbReference type="Proteomes" id="UP000187203">
    <property type="component" value="Unassembled WGS sequence"/>
</dbReference>
<dbReference type="Gene3D" id="1.20.920.10">
    <property type="entry name" value="Bromodomain-like"/>
    <property type="match status" value="1"/>
</dbReference>
<feature type="compositionally biased region" description="Acidic residues" evidence="3">
    <location>
        <begin position="68"/>
        <end position="80"/>
    </location>
</feature>
<feature type="region of interest" description="Disordered" evidence="3">
    <location>
        <begin position="1"/>
        <end position="140"/>
    </location>
</feature>
<feature type="region of interest" description="Disordered" evidence="3">
    <location>
        <begin position="778"/>
        <end position="810"/>
    </location>
</feature>
<sequence>MRTKRRRGWVKAPPAKKRTSLANNKKALNQNEEAHSSFINQNNKEKSVSASSNDVELVDEDHSHSSSDSDESLSVEDSSSDDSALVDRRSMKSTKGHDNGKQASKLPKNQRIDDVKSSRVLRSSTKKNNESKLPQQDPRYNQKELKAALEVIKKVMKLDEAQPFNVPVDFALEKPEYRNVIDTPMDFGTICINLENSVKYMNSEDVFNDVQYIWENCCKCNKKGEYIVYLMKRVKKKFMKHWTAAGLCIEQSRKVNVGTSYEPSMTDYATRNSRHEPLTPVGLAVLGSSQISQDRLGYPPHQPLPPLAYSQGQPHQLQQSPPSTAWPQFSQFPPVSDRQFSQPLPLTNLPQFSQSQAGTVFNTAGTMVKGGGMKSNLGSRGEKKSRGGGNMCTSYQSTMDDTDLVTGRRPSTTHPPPMLASSIHPHIKQSSQAQLSTEPPLEASNSQATEDDNEIGGHNSTRSTRGLNRGINTPPDLADRKTIYIVDNSTLMCEDEDENISRNLTTILKSYYNAPWPNWKAVPNSDVKTYWSKFQEQYRWSEEQTQAIYKLWLKICSRKFSGMLNRAREAAVLKGKTKDLTQLRYHWPKWMDEFKWNYLIDNVWIKEDWKKKSEAARHNRLTEKNGDISKHASGSTPIVATELGKPVNQFEGSERSHKRADGSFVDKSKSVSKNYNSVMSQKHGNGNTIQPEYDIATRHEVVGGANHGHLYGFGKENPKNILGTPEMGHASRSGHEAHSTQNISDIVQQVMAQVVMHLDVAVQRSVNNALINVGIQPSHQVASRGDPGVVNNNAGGEGNNARSAADGSRI</sequence>
<feature type="compositionally biased region" description="Polar residues" evidence="3">
    <location>
        <begin position="20"/>
        <end position="54"/>
    </location>
</feature>
<name>A0A1R3HGP9_9ROSI</name>
<dbReference type="Pfam" id="PF00439">
    <property type="entry name" value="Bromodomain"/>
    <property type="match status" value="1"/>
</dbReference>
<proteinExistence type="predicted"/>
<comment type="caution">
    <text evidence="5">The sequence shown here is derived from an EMBL/GenBank/DDBJ whole genome shotgun (WGS) entry which is preliminary data.</text>
</comment>
<dbReference type="STRING" id="93759.A0A1R3HGP9"/>
<dbReference type="EMBL" id="AWUE01020205">
    <property type="protein sequence ID" value="OMO69484.1"/>
    <property type="molecule type" value="Genomic_DNA"/>
</dbReference>
<feature type="compositionally biased region" description="Polar residues" evidence="3">
    <location>
        <begin position="310"/>
        <end position="330"/>
    </location>
</feature>
<feature type="region of interest" description="Disordered" evidence="3">
    <location>
        <begin position="370"/>
        <end position="474"/>
    </location>
</feature>
<gene>
    <name evidence="5" type="ORF">COLO4_29043</name>
</gene>
<dbReference type="InterPro" id="IPR001487">
    <property type="entry name" value="Bromodomain"/>
</dbReference>
<protein>
    <recommendedName>
        <fullName evidence="4">Bromo domain-containing protein</fullName>
    </recommendedName>
</protein>